<evidence type="ECO:0000256" key="1">
    <source>
        <dbReference type="ARBA" id="ARBA00022737"/>
    </source>
</evidence>
<dbReference type="PROSITE" id="PS50837">
    <property type="entry name" value="NACHT"/>
    <property type="match status" value="1"/>
</dbReference>
<dbReference type="Pfam" id="PF00168">
    <property type="entry name" value="C2"/>
    <property type="match status" value="1"/>
</dbReference>
<organism evidence="4 5">
    <name type="scientific">Mycena rosella</name>
    <name type="common">Pink bonnet</name>
    <name type="synonym">Agaricus rosellus</name>
    <dbReference type="NCBI Taxonomy" id="1033263"/>
    <lineage>
        <taxon>Eukaryota</taxon>
        <taxon>Fungi</taxon>
        <taxon>Dikarya</taxon>
        <taxon>Basidiomycota</taxon>
        <taxon>Agaricomycotina</taxon>
        <taxon>Agaricomycetes</taxon>
        <taxon>Agaricomycetidae</taxon>
        <taxon>Agaricales</taxon>
        <taxon>Marasmiineae</taxon>
        <taxon>Mycenaceae</taxon>
        <taxon>Mycena</taxon>
    </lineage>
</organism>
<name>A0AAD7DSM7_MYCRO</name>
<keyword evidence="5" id="KW-1185">Reference proteome</keyword>
<evidence type="ECO:0000313" key="4">
    <source>
        <dbReference type="EMBL" id="KAJ7697158.1"/>
    </source>
</evidence>
<accession>A0AAD7DSM7</accession>
<proteinExistence type="predicted"/>
<dbReference type="CDD" id="cd00030">
    <property type="entry name" value="C2"/>
    <property type="match status" value="1"/>
</dbReference>
<dbReference type="InterPro" id="IPR000008">
    <property type="entry name" value="C2_dom"/>
</dbReference>
<dbReference type="Gene3D" id="3.40.50.300">
    <property type="entry name" value="P-loop containing nucleotide triphosphate hydrolases"/>
    <property type="match status" value="1"/>
</dbReference>
<dbReference type="SUPFAM" id="SSF49562">
    <property type="entry name" value="C2 domain (Calcium/lipid-binding domain, CaLB)"/>
    <property type="match status" value="1"/>
</dbReference>
<evidence type="ECO:0000259" key="3">
    <source>
        <dbReference type="PROSITE" id="PS50837"/>
    </source>
</evidence>
<dbReference type="Pfam" id="PF24883">
    <property type="entry name" value="NPHP3_N"/>
    <property type="match status" value="1"/>
</dbReference>
<dbReference type="EMBL" id="JARKIE010000031">
    <property type="protein sequence ID" value="KAJ7697158.1"/>
    <property type="molecule type" value="Genomic_DNA"/>
</dbReference>
<evidence type="ECO:0000259" key="2">
    <source>
        <dbReference type="PROSITE" id="PS50004"/>
    </source>
</evidence>
<dbReference type="InterPro" id="IPR027417">
    <property type="entry name" value="P-loop_NTPase"/>
</dbReference>
<dbReference type="Gene3D" id="2.60.40.150">
    <property type="entry name" value="C2 domain"/>
    <property type="match status" value="1"/>
</dbReference>
<dbReference type="InterPro" id="IPR056884">
    <property type="entry name" value="NPHP3-like_N"/>
</dbReference>
<dbReference type="InterPro" id="IPR035892">
    <property type="entry name" value="C2_domain_sf"/>
</dbReference>
<dbReference type="PROSITE" id="PS50004">
    <property type="entry name" value="C2"/>
    <property type="match status" value="1"/>
</dbReference>
<dbReference type="PANTHER" id="PTHR10039">
    <property type="entry name" value="AMELOGENIN"/>
    <property type="match status" value="1"/>
</dbReference>
<dbReference type="SUPFAM" id="SSF52540">
    <property type="entry name" value="P-loop containing nucleoside triphosphate hydrolases"/>
    <property type="match status" value="1"/>
</dbReference>
<dbReference type="AlphaFoldDB" id="A0AAD7DSM7"/>
<reference evidence="4" key="1">
    <citation type="submission" date="2023-03" db="EMBL/GenBank/DDBJ databases">
        <title>Massive genome expansion in bonnet fungi (Mycena s.s.) driven by repeated elements and novel gene families across ecological guilds.</title>
        <authorList>
            <consortium name="Lawrence Berkeley National Laboratory"/>
            <person name="Harder C.B."/>
            <person name="Miyauchi S."/>
            <person name="Viragh M."/>
            <person name="Kuo A."/>
            <person name="Thoen E."/>
            <person name="Andreopoulos B."/>
            <person name="Lu D."/>
            <person name="Skrede I."/>
            <person name="Drula E."/>
            <person name="Henrissat B."/>
            <person name="Morin E."/>
            <person name="Kohler A."/>
            <person name="Barry K."/>
            <person name="LaButti K."/>
            <person name="Morin E."/>
            <person name="Salamov A."/>
            <person name="Lipzen A."/>
            <person name="Mereny Z."/>
            <person name="Hegedus B."/>
            <person name="Baldrian P."/>
            <person name="Stursova M."/>
            <person name="Weitz H."/>
            <person name="Taylor A."/>
            <person name="Grigoriev I.V."/>
            <person name="Nagy L.G."/>
            <person name="Martin F."/>
            <person name="Kauserud H."/>
        </authorList>
    </citation>
    <scope>NUCLEOTIDE SEQUENCE</scope>
    <source>
        <strain evidence="4">CBHHK067</strain>
    </source>
</reference>
<feature type="domain" description="C2" evidence="2">
    <location>
        <begin position="1"/>
        <end position="106"/>
    </location>
</feature>
<dbReference type="Proteomes" id="UP001221757">
    <property type="component" value="Unassembled WGS sequence"/>
</dbReference>
<gene>
    <name evidence="4" type="ORF">B0H17DRAFT_1130472</name>
</gene>
<comment type="caution">
    <text evidence="4">The sequence shown here is derived from an EMBL/GenBank/DDBJ whole genome shotgun (WGS) entry which is preliminary data.</text>
</comment>
<evidence type="ECO:0000313" key="5">
    <source>
        <dbReference type="Proteomes" id="UP001221757"/>
    </source>
</evidence>
<protein>
    <recommendedName>
        <fullName evidence="6">C2 domain-containing protein</fullName>
    </recommendedName>
</protein>
<dbReference type="PANTHER" id="PTHR10039:SF17">
    <property type="entry name" value="FUNGAL STAND N-TERMINAL GOODBYE DOMAIN-CONTAINING PROTEIN-RELATED"/>
    <property type="match status" value="1"/>
</dbReference>
<keyword evidence="1" id="KW-0677">Repeat</keyword>
<sequence length="862" mass="95303">MSSSYSLLVQSVTGISWKPGPAHGKKPNLYVAIYQDGVEIKRTHTIKREIAPKWDYLANIPDPASSPISLRVFHDSSFPLVPDKHLATLNTSIPALLDQRGSEGDTKVLRLDLIGADGDQKGRPFGTISVRLMKVAEVAAVAIDKVQKAIEGVKLSGTESTLMKIGGILEHSKSTVEDLVSSLRSMTSKLSIIVAIGDELTTIHPYAHIAWKVLTAVYQTVKKQQETDDKLLELVDTMVDVYSFVGDVDFLADKIKGVEDKALAIVKQTVEYRAVRSTWLRADEKIYDLAQTLIKLKDSFEGRLAVQSLFLSAKMLKGVEALEQSDAWKKLNPLAMNAGLRPMCLPGTRRKILDDVTEWVTVPSEAGNILWLSGVAGSGKSTISTTVSESLRELDRLGAFLFFDRTDPSQSDPGAVIRTIAYCLALSNHRIGSVIAAVIHRDSAVINAPIRAQFKTLLLEPLEAVQQHIQGPILIILDALDECGDSDSRAPLLALLCDEFPKLPRFFRLLITSRRQADIIGQFQSRFKEIHLDTEVPSSTEDVELFLRHEMSHIQQQKKLGPEWPGEDNLLTLVQLSGGLFIWASTATKFMNGYRPDERLKILVTQNNAKRFNLDDLYSVALRNSGPWDTDTTFAQDAHAVLACVVLGKVPMTDQTIDMLLYSGTQRSQDVLSYLGCVLEWTPGQEARVLHISFADYLTDPNRSGSYPELRFNICNLEDSHLGNTTAPGLSERVKSMVSPQLSYSCCFGFNHIQETPFDLLVLGSIHSLLLHQFLYWLEVLSILGEMQSATTGLEVAAEYAKNGEDIELQNFITDASIFVAAFASIIAASAPHIYLSALPFSPVRSEIAQRFVPDTIKRKLA</sequence>
<evidence type="ECO:0008006" key="6">
    <source>
        <dbReference type="Google" id="ProtNLM"/>
    </source>
</evidence>
<dbReference type="InterPro" id="IPR007111">
    <property type="entry name" value="NACHT_NTPase"/>
</dbReference>
<feature type="domain" description="NACHT" evidence="3">
    <location>
        <begin position="368"/>
        <end position="514"/>
    </location>
</feature>